<sequence>MADNIGNETGFSPAQLKTLTEIIAVAFAQERAWNQVPSTSSNRPIVEGRESPEPTSGHQASADSASPTARELIKQIAELKDKVERIYVLKDKDPVVNLHVNEYVLKPTSSISSKHTLFVGDDDPRSHLSEFIHAAQMNRYGKEDILRASPQTPYKNYRKRYDSLDLGIKGLN</sequence>
<dbReference type="EMBL" id="KK914399">
    <property type="protein sequence ID" value="KDP37483.1"/>
    <property type="molecule type" value="Genomic_DNA"/>
</dbReference>
<protein>
    <submittedName>
        <fullName evidence="2">Uncharacterized protein</fullName>
    </submittedName>
</protein>
<keyword evidence="3" id="KW-1185">Reference proteome</keyword>
<feature type="region of interest" description="Disordered" evidence="1">
    <location>
        <begin position="35"/>
        <end position="68"/>
    </location>
</feature>
<evidence type="ECO:0000313" key="3">
    <source>
        <dbReference type="Proteomes" id="UP000027138"/>
    </source>
</evidence>
<accession>A0A067KR39</accession>
<feature type="compositionally biased region" description="Polar residues" evidence="1">
    <location>
        <begin position="53"/>
        <end position="67"/>
    </location>
</feature>
<name>A0A067KR39_JATCU</name>
<dbReference type="Proteomes" id="UP000027138">
    <property type="component" value="Unassembled WGS sequence"/>
</dbReference>
<proteinExistence type="predicted"/>
<organism evidence="2 3">
    <name type="scientific">Jatropha curcas</name>
    <name type="common">Barbados nut</name>
    <dbReference type="NCBI Taxonomy" id="180498"/>
    <lineage>
        <taxon>Eukaryota</taxon>
        <taxon>Viridiplantae</taxon>
        <taxon>Streptophyta</taxon>
        <taxon>Embryophyta</taxon>
        <taxon>Tracheophyta</taxon>
        <taxon>Spermatophyta</taxon>
        <taxon>Magnoliopsida</taxon>
        <taxon>eudicotyledons</taxon>
        <taxon>Gunneridae</taxon>
        <taxon>Pentapetalae</taxon>
        <taxon>rosids</taxon>
        <taxon>fabids</taxon>
        <taxon>Malpighiales</taxon>
        <taxon>Euphorbiaceae</taxon>
        <taxon>Crotonoideae</taxon>
        <taxon>Jatropheae</taxon>
        <taxon>Jatropha</taxon>
    </lineage>
</organism>
<evidence type="ECO:0000256" key="1">
    <source>
        <dbReference type="SAM" id="MobiDB-lite"/>
    </source>
</evidence>
<dbReference type="AlphaFoldDB" id="A0A067KR39"/>
<gene>
    <name evidence="2" type="ORF">JCGZ_05922</name>
</gene>
<evidence type="ECO:0000313" key="2">
    <source>
        <dbReference type="EMBL" id="KDP37483.1"/>
    </source>
</evidence>
<reference evidence="2 3" key="1">
    <citation type="journal article" date="2014" name="PLoS ONE">
        <title>Global Analysis of Gene Expression Profiles in Physic Nut (Jatropha curcas L.) Seedlings Exposed to Salt Stress.</title>
        <authorList>
            <person name="Zhang L."/>
            <person name="Zhang C."/>
            <person name="Wu P."/>
            <person name="Chen Y."/>
            <person name="Li M."/>
            <person name="Jiang H."/>
            <person name="Wu G."/>
        </authorList>
    </citation>
    <scope>NUCLEOTIDE SEQUENCE [LARGE SCALE GENOMIC DNA]</scope>
    <source>
        <strain evidence="3">cv. GZQX0401</strain>
        <tissue evidence="2">Young leaves</tissue>
    </source>
</reference>